<comment type="subcellular location">
    <subcellularLocation>
        <location evidence="1">Cell membrane</location>
        <topology evidence="1">Multi-pass membrane protein</topology>
    </subcellularLocation>
</comment>
<feature type="transmembrane region" description="Helical" evidence="6">
    <location>
        <begin position="160"/>
        <end position="181"/>
    </location>
</feature>
<feature type="transmembrane region" description="Helical" evidence="6">
    <location>
        <begin position="12"/>
        <end position="31"/>
    </location>
</feature>
<keyword evidence="8" id="KW-1185">Reference proteome</keyword>
<dbReference type="PANTHER" id="PTHR30250:SF11">
    <property type="entry name" value="O-ANTIGEN TRANSPORTER-RELATED"/>
    <property type="match status" value="1"/>
</dbReference>
<feature type="transmembrane region" description="Helical" evidence="6">
    <location>
        <begin position="281"/>
        <end position="302"/>
    </location>
</feature>
<keyword evidence="2" id="KW-1003">Cell membrane</keyword>
<organism evidence="7 8">
    <name type="scientific">Hymenobacter aerilatus</name>
    <dbReference type="NCBI Taxonomy" id="2932251"/>
    <lineage>
        <taxon>Bacteria</taxon>
        <taxon>Pseudomonadati</taxon>
        <taxon>Bacteroidota</taxon>
        <taxon>Cytophagia</taxon>
        <taxon>Cytophagales</taxon>
        <taxon>Hymenobacteraceae</taxon>
        <taxon>Hymenobacter</taxon>
    </lineage>
</organism>
<feature type="transmembrane region" description="Helical" evidence="6">
    <location>
        <begin position="344"/>
        <end position="364"/>
    </location>
</feature>
<keyword evidence="4 6" id="KW-1133">Transmembrane helix</keyword>
<feature type="transmembrane region" description="Helical" evidence="6">
    <location>
        <begin position="101"/>
        <end position="124"/>
    </location>
</feature>
<feature type="transmembrane region" description="Helical" evidence="6">
    <location>
        <begin position="370"/>
        <end position="392"/>
    </location>
</feature>
<evidence type="ECO:0000256" key="6">
    <source>
        <dbReference type="SAM" id="Phobius"/>
    </source>
</evidence>
<feature type="transmembrane region" description="Helical" evidence="6">
    <location>
        <begin position="131"/>
        <end position="154"/>
    </location>
</feature>
<feature type="transmembrane region" description="Helical" evidence="6">
    <location>
        <begin position="314"/>
        <end position="332"/>
    </location>
</feature>
<feature type="transmembrane region" description="Helical" evidence="6">
    <location>
        <begin position="37"/>
        <end position="64"/>
    </location>
</feature>
<sequence>MIRRIAYHFLTRLLTALLSFGVVWLTARYLGAAGRGAVSLFVTDCAAVLLFIGLLGGSSLIYLSPRYSSWQLLVPAYGWALAVCSMGTMTVGLLRPVSTTYLTHLWVVTVCQALLSTNTSLLLGRKRETTYNLLTISQVLLLVGGLLVAFVGNWQRTVDAYYYAAYLAYGLPLLLSLGALWQLPDRWRTGQSLQQVAQELAYHSRGAHFSNILTFINYRLAYYFVAHYANVRALGILSVGVSLAEALWLIPRSTALIQYVDLVHATDKQGQLAPTLRTTRLTLLATGAGLLVLCALPTVVLTRLFGPEFGAARLILWYLTPGILAVASNIMCSTYFSGLERYRVNNVAAGLGVAVTVAACFWLIPRYGIYGASLAMSLSYLASALYLLRYFLRDTGTRLRHLLPGPADVAYGVALWRKWLLVQQGTKV</sequence>
<dbReference type="EMBL" id="CP095053">
    <property type="protein sequence ID" value="UOR05212.1"/>
    <property type="molecule type" value="Genomic_DNA"/>
</dbReference>
<keyword evidence="3 6" id="KW-0812">Transmembrane</keyword>
<keyword evidence="5 6" id="KW-0472">Membrane</keyword>
<evidence type="ECO:0000313" key="7">
    <source>
        <dbReference type="EMBL" id="UOR05212.1"/>
    </source>
</evidence>
<evidence type="ECO:0000256" key="2">
    <source>
        <dbReference type="ARBA" id="ARBA00022475"/>
    </source>
</evidence>
<accession>A0A8T9SSU8</accession>
<feature type="transmembrane region" description="Helical" evidence="6">
    <location>
        <begin position="76"/>
        <end position="95"/>
    </location>
</feature>
<evidence type="ECO:0000256" key="5">
    <source>
        <dbReference type="ARBA" id="ARBA00023136"/>
    </source>
</evidence>
<protein>
    <submittedName>
        <fullName evidence="7">Polysaccharide biosynthesis C-terminal domain-containing protein</fullName>
    </submittedName>
</protein>
<evidence type="ECO:0000256" key="1">
    <source>
        <dbReference type="ARBA" id="ARBA00004651"/>
    </source>
</evidence>
<evidence type="ECO:0000313" key="8">
    <source>
        <dbReference type="Proteomes" id="UP000829925"/>
    </source>
</evidence>
<dbReference type="Proteomes" id="UP000829925">
    <property type="component" value="Chromosome"/>
</dbReference>
<gene>
    <name evidence="7" type="ORF">MUN82_20045</name>
</gene>
<dbReference type="InterPro" id="IPR050833">
    <property type="entry name" value="Poly_Biosynth_Transport"/>
</dbReference>
<dbReference type="AlphaFoldDB" id="A0A8T9SSU8"/>
<name>A0A8T9SSU8_9BACT</name>
<dbReference type="KEGG" id="haei:MUN82_20045"/>
<proteinExistence type="predicted"/>
<dbReference type="RefSeq" id="WP_245093289.1">
    <property type="nucleotide sequence ID" value="NZ_CP095053.1"/>
</dbReference>
<reference evidence="7 8" key="1">
    <citation type="submission" date="2022-04" db="EMBL/GenBank/DDBJ databases">
        <title>Hymenobacter sp. isolated from the air.</title>
        <authorList>
            <person name="Won M."/>
            <person name="Lee C.-M."/>
            <person name="Woen H.-Y."/>
            <person name="Kwon S.-W."/>
        </authorList>
    </citation>
    <scope>NUCLEOTIDE SEQUENCE [LARGE SCALE GENOMIC DNA]</scope>
    <source>
        <strain evidence="8">5413 J-13</strain>
    </source>
</reference>
<dbReference type="GO" id="GO:0005886">
    <property type="term" value="C:plasma membrane"/>
    <property type="evidence" value="ECO:0007669"/>
    <property type="project" value="UniProtKB-SubCell"/>
</dbReference>
<evidence type="ECO:0000256" key="3">
    <source>
        <dbReference type="ARBA" id="ARBA00022692"/>
    </source>
</evidence>
<evidence type="ECO:0000256" key="4">
    <source>
        <dbReference type="ARBA" id="ARBA00022989"/>
    </source>
</evidence>
<dbReference type="PANTHER" id="PTHR30250">
    <property type="entry name" value="PST FAMILY PREDICTED COLANIC ACID TRANSPORTER"/>
    <property type="match status" value="1"/>
</dbReference>